<dbReference type="CDD" id="cd17470">
    <property type="entry name" value="T3SS_Flik_C"/>
    <property type="match status" value="1"/>
</dbReference>
<dbReference type="OrthoDB" id="1792985at2"/>
<comment type="caution">
    <text evidence="3">The sequence shown here is derived from an EMBL/GenBank/DDBJ whole genome shotgun (WGS) entry which is preliminary data.</text>
</comment>
<dbReference type="RefSeq" id="WP_135801614.1">
    <property type="nucleotide sequence ID" value="NZ_SRPF01000001.1"/>
</dbReference>
<name>A0A4Z1C1W4_9GAMM</name>
<feature type="region of interest" description="Disordered" evidence="1">
    <location>
        <begin position="381"/>
        <end position="404"/>
    </location>
</feature>
<dbReference type="Proteomes" id="UP000298325">
    <property type="component" value="Unassembled WGS sequence"/>
</dbReference>
<keyword evidence="3" id="KW-0966">Cell projection</keyword>
<evidence type="ECO:0000259" key="2">
    <source>
        <dbReference type="Pfam" id="PF02120"/>
    </source>
</evidence>
<sequence>MSQMVLPQNLSRSPSPEAGRAPASSGPGNEKSGDSAFDTVSRSEQQRIQAKEAKEAREARQAERADDSRKAEKSQAADDKAVRSDAEADAPEKTDDTQSADASSPQSDSAGDDQGQKLAADNAGEPVSGTNPLPQQASASSVAAAALDLKAAETSINAEVDSIPVTFAGLQTLAASAQTQGAGAATGAQSNGQALPFLQGAMMTVAGLNGAGRPGTMALQTSGQNGPVSGIALSESLLAGVTADGGKAADSPMLQNAIRFQGALESAGAQANAVNTPKMAPDAPILRGYTTSIDVPVSHAEWGDKMAGKLTWLTARNMSVAEIHLTPPDMGPMEVRVQVQQDQANISVHSANPVVREQLELHSHRLRDMLNEQGFSLEQFDVSDSGRDQTGDGETGGEQTQGQGVIADSELDDSGAELQSLDLTWRGEVDIFA</sequence>
<feature type="compositionally biased region" description="Basic and acidic residues" evidence="1">
    <location>
        <begin position="49"/>
        <end position="96"/>
    </location>
</feature>
<proteinExistence type="predicted"/>
<dbReference type="InterPro" id="IPR052563">
    <property type="entry name" value="FliK"/>
</dbReference>
<protein>
    <submittedName>
        <fullName evidence="3">Flagellar hook-length control protein FliK</fullName>
    </submittedName>
</protein>
<evidence type="ECO:0000256" key="1">
    <source>
        <dbReference type="SAM" id="MobiDB-lite"/>
    </source>
</evidence>
<feature type="compositionally biased region" description="Polar residues" evidence="1">
    <location>
        <begin position="38"/>
        <end position="48"/>
    </location>
</feature>
<evidence type="ECO:0000313" key="4">
    <source>
        <dbReference type="Proteomes" id="UP000298325"/>
    </source>
</evidence>
<dbReference type="PANTHER" id="PTHR37533:SF2">
    <property type="entry name" value="FLAGELLAR HOOK-LENGTH CONTROL PROTEIN"/>
    <property type="match status" value="1"/>
</dbReference>
<keyword evidence="4" id="KW-1185">Reference proteome</keyword>
<feature type="domain" description="Flagellar hook-length control protein-like C-terminal" evidence="2">
    <location>
        <begin position="311"/>
        <end position="389"/>
    </location>
</feature>
<feature type="compositionally biased region" description="Polar residues" evidence="1">
    <location>
        <begin position="1"/>
        <end position="14"/>
    </location>
</feature>
<dbReference type="InterPro" id="IPR038610">
    <property type="entry name" value="FliK-like_C_sf"/>
</dbReference>
<keyword evidence="3" id="KW-0282">Flagellum</keyword>
<keyword evidence="3" id="KW-0969">Cilium</keyword>
<dbReference type="PANTHER" id="PTHR37533">
    <property type="entry name" value="FLAGELLAR HOOK-LENGTH CONTROL PROTEIN"/>
    <property type="match status" value="1"/>
</dbReference>
<evidence type="ECO:0000313" key="3">
    <source>
        <dbReference type="EMBL" id="TGN41228.1"/>
    </source>
</evidence>
<accession>A0A4Z1C1W4</accession>
<feature type="region of interest" description="Disordered" evidence="1">
    <location>
        <begin position="1"/>
        <end position="136"/>
    </location>
</feature>
<gene>
    <name evidence="3" type="ORF">E5Q11_01355</name>
</gene>
<reference evidence="3 4" key="1">
    <citation type="submission" date="2019-04" db="EMBL/GenBank/DDBJ databases">
        <authorList>
            <person name="Park S."/>
            <person name="Yoon J.-H."/>
        </authorList>
    </citation>
    <scope>NUCLEOTIDE SEQUENCE [LARGE SCALE GENOMIC DNA]</scope>
    <source>
        <strain evidence="3 4">HJM-18</strain>
    </source>
</reference>
<dbReference type="Gene3D" id="3.30.750.140">
    <property type="match status" value="1"/>
</dbReference>
<dbReference type="Pfam" id="PF02120">
    <property type="entry name" value="Flg_hook"/>
    <property type="match status" value="1"/>
</dbReference>
<organism evidence="3 4">
    <name type="scientific">Marinobacter confluentis</name>
    <dbReference type="NCBI Taxonomy" id="1697557"/>
    <lineage>
        <taxon>Bacteria</taxon>
        <taxon>Pseudomonadati</taxon>
        <taxon>Pseudomonadota</taxon>
        <taxon>Gammaproteobacteria</taxon>
        <taxon>Pseudomonadales</taxon>
        <taxon>Marinobacteraceae</taxon>
        <taxon>Marinobacter</taxon>
    </lineage>
</organism>
<feature type="compositionally biased region" description="Low complexity" evidence="1">
    <location>
        <begin position="97"/>
        <end position="113"/>
    </location>
</feature>
<dbReference type="AlphaFoldDB" id="A0A4Z1C1W4"/>
<dbReference type="InterPro" id="IPR021136">
    <property type="entry name" value="Flagellar_hook_control-like_C"/>
</dbReference>
<dbReference type="EMBL" id="SRPF01000001">
    <property type="protein sequence ID" value="TGN41228.1"/>
    <property type="molecule type" value="Genomic_DNA"/>
</dbReference>